<dbReference type="EMBL" id="UYRX01000986">
    <property type="protein sequence ID" value="VDK87532.1"/>
    <property type="molecule type" value="Genomic_DNA"/>
</dbReference>
<gene>
    <name evidence="2" type="ORF">NLS_LOCUS8207</name>
</gene>
<evidence type="ECO:0000313" key="3">
    <source>
        <dbReference type="Proteomes" id="UP000277928"/>
    </source>
</evidence>
<keyword evidence="1" id="KW-1133">Transmembrane helix</keyword>
<feature type="transmembrane region" description="Helical" evidence="1">
    <location>
        <begin position="243"/>
        <end position="261"/>
    </location>
</feature>
<dbReference type="InterPro" id="IPR036259">
    <property type="entry name" value="MFS_trans_sf"/>
</dbReference>
<organism evidence="2 3">
    <name type="scientific">Litomosoides sigmodontis</name>
    <name type="common">Filarial nematode worm</name>
    <dbReference type="NCBI Taxonomy" id="42156"/>
    <lineage>
        <taxon>Eukaryota</taxon>
        <taxon>Metazoa</taxon>
        <taxon>Ecdysozoa</taxon>
        <taxon>Nematoda</taxon>
        <taxon>Chromadorea</taxon>
        <taxon>Rhabditida</taxon>
        <taxon>Spirurina</taxon>
        <taxon>Spiruromorpha</taxon>
        <taxon>Filarioidea</taxon>
        <taxon>Onchocercidae</taxon>
        <taxon>Litomosoides</taxon>
    </lineage>
</organism>
<keyword evidence="1" id="KW-0812">Transmembrane</keyword>
<dbReference type="OrthoDB" id="5867602at2759"/>
<evidence type="ECO:0000256" key="1">
    <source>
        <dbReference type="SAM" id="Phobius"/>
    </source>
</evidence>
<name>A0A3P6THH1_LITSI</name>
<keyword evidence="3" id="KW-1185">Reference proteome</keyword>
<keyword evidence="1" id="KW-0472">Membrane</keyword>
<accession>A0A3P6THH1</accession>
<dbReference type="AlphaFoldDB" id="A0A3P6THH1"/>
<dbReference type="SUPFAM" id="SSF103473">
    <property type="entry name" value="MFS general substrate transporter"/>
    <property type="match status" value="1"/>
</dbReference>
<feature type="transmembrane region" description="Helical" evidence="1">
    <location>
        <begin position="195"/>
        <end position="223"/>
    </location>
</feature>
<proteinExistence type="predicted"/>
<dbReference type="OMA" id="DYEMYKI"/>
<feature type="transmembrane region" description="Helical" evidence="1">
    <location>
        <begin position="163"/>
        <end position="183"/>
    </location>
</feature>
<protein>
    <submittedName>
        <fullName evidence="2">Uncharacterized protein</fullName>
    </submittedName>
</protein>
<feature type="transmembrane region" description="Helical" evidence="1">
    <location>
        <begin position="122"/>
        <end position="140"/>
    </location>
</feature>
<sequence length="267" mass="30902">MCSYISKIENTEGLNTSKTNNQYDSCDDDEKWKWKRGAIAKSSGIEEASTLHTHERFPPLLSITNEYAMEFHNLANSKSETKRRRESDDHSSSDVFRKRGATNSITISLVVFFDQMINKRQLTIAIISCICSIYALYIALSRNLSVYGYESRHQSAHTIKNVLLLYGLAQLLLSVIFFCTYAATKIDRSKWRCQIIRFIGCATYLLVAFFVLLVGLVGFYWVVKLYGHVEYEDRQSVDYVDMVLYNSSFFTFSFHICFALLKCCWWN</sequence>
<evidence type="ECO:0000313" key="2">
    <source>
        <dbReference type="EMBL" id="VDK87532.1"/>
    </source>
</evidence>
<reference evidence="2 3" key="1">
    <citation type="submission" date="2018-08" db="EMBL/GenBank/DDBJ databases">
        <authorList>
            <person name="Laetsch R D."/>
            <person name="Stevens L."/>
            <person name="Kumar S."/>
            <person name="Blaxter L. M."/>
        </authorList>
    </citation>
    <scope>NUCLEOTIDE SEQUENCE [LARGE SCALE GENOMIC DNA]</scope>
</reference>
<dbReference type="Proteomes" id="UP000277928">
    <property type="component" value="Unassembled WGS sequence"/>
</dbReference>